<dbReference type="Pfam" id="PF13865">
    <property type="entry name" value="FoP_duplication"/>
    <property type="match status" value="1"/>
</dbReference>
<dbReference type="InterPro" id="IPR025715">
    <property type="entry name" value="FoP_C"/>
</dbReference>
<accession>A0A0B2UVY6</accession>
<dbReference type="OrthoDB" id="1049195at2759"/>
<dbReference type="GO" id="GO:0005634">
    <property type="term" value="C:nucleus"/>
    <property type="evidence" value="ECO:0007669"/>
    <property type="project" value="TreeGrafter"/>
</dbReference>
<evidence type="ECO:0000256" key="2">
    <source>
        <dbReference type="SAM" id="MobiDB-lite"/>
    </source>
</evidence>
<feature type="compositionally biased region" description="Basic and acidic residues" evidence="2">
    <location>
        <begin position="300"/>
        <end position="311"/>
    </location>
</feature>
<feature type="domain" description="RRM" evidence="3">
    <location>
        <begin position="169"/>
        <end position="239"/>
    </location>
</feature>
<dbReference type="SMART" id="SM00360">
    <property type="entry name" value="RRM"/>
    <property type="match status" value="1"/>
</dbReference>
<reference evidence="4 5" key="1">
    <citation type="submission" date="2014-11" db="EMBL/GenBank/DDBJ databases">
        <title>Genetic blueprint of the zoonotic pathogen Toxocara canis.</title>
        <authorList>
            <person name="Zhu X.-Q."/>
            <person name="Korhonen P.K."/>
            <person name="Cai H."/>
            <person name="Young N.D."/>
            <person name="Nejsum P."/>
            <person name="von Samson-Himmelstjerna G."/>
            <person name="Boag P.R."/>
            <person name="Tan P."/>
            <person name="Li Q."/>
            <person name="Min J."/>
            <person name="Yang Y."/>
            <person name="Wang X."/>
            <person name="Fang X."/>
            <person name="Hall R.S."/>
            <person name="Hofmann A."/>
            <person name="Sternberg P.W."/>
            <person name="Jex A.R."/>
            <person name="Gasser R.B."/>
        </authorList>
    </citation>
    <scope>NUCLEOTIDE SEQUENCE [LARGE SCALE GENOMIC DNA]</scope>
    <source>
        <strain evidence="4">PN_DK_2014</strain>
    </source>
</reference>
<dbReference type="InterPro" id="IPR035979">
    <property type="entry name" value="RBD_domain_sf"/>
</dbReference>
<evidence type="ECO:0000313" key="4">
    <source>
        <dbReference type="EMBL" id="KHN73025.1"/>
    </source>
</evidence>
<comment type="caution">
    <text evidence="4">The sequence shown here is derived from an EMBL/GenBank/DDBJ whole genome shotgun (WGS) entry which is preliminary data.</text>
</comment>
<dbReference type="GO" id="GO:0003729">
    <property type="term" value="F:mRNA binding"/>
    <property type="evidence" value="ECO:0007669"/>
    <property type="project" value="TreeGrafter"/>
</dbReference>
<dbReference type="Proteomes" id="UP000031036">
    <property type="component" value="Unassembled WGS sequence"/>
</dbReference>
<evidence type="ECO:0000313" key="5">
    <source>
        <dbReference type="Proteomes" id="UP000031036"/>
    </source>
</evidence>
<dbReference type="EMBL" id="JPKZ01003169">
    <property type="protein sequence ID" value="KHN73025.1"/>
    <property type="molecule type" value="Genomic_DNA"/>
</dbReference>
<dbReference type="GO" id="GO:0006406">
    <property type="term" value="P:mRNA export from nucleus"/>
    <property type="evidence" value="ECO:0007669"/>
    <property type="project" value="TreeGrafter"/>
</dbReference>
<dbReference type="PANTHER" id="PTHR19965:SF82">
    <property type="entry name" value="THO COMPLEX SUBUNIT 4"/>
    <property type="match status" value="1"/>
</dbReference>
<dbReference type="AlphaFoldDB" id="A0A0B2UVY6"/>
<dbReference type="InterPro" id="IPR000504">
    <property type="entry name" value="RRM_dom"/>
</dbReference>
<feature type="region of interest" description="Disordered" evidence="2">
    <location>
        <begin position="289"/>
        <end position="311"/>
    </location>
</feature>
<keyword evidence="1" id="KW-0694">RNA-binding</keyword>
<dbReference type="STRING" id="6265.A0A0B2UVY6"/>
<gene>
    <name evidence="4" type="primary">alyref-b</name>
    <name evidence="4" type="ORF">Tcan_15667</name>
</gene>
<feature type="region of interest" description="Disordered" evidence="2">
    <location>
        <begin position="89"/>
        <end position="108"/>
    </location>
</feature>
<sequence>MLTAPWETIKAHSTAENSLTFKAVAKAGRFLYDLPQPRDAILLAGKILRRRLSYGVPFSEYTTGLSRTSTMSLVDLSLDEIIARQKQKGGAKRIEAGSSSRTRQRGRGFMPMYESSDSAFTKSKNLPVGKWGHDGFEEMYGNGASLKGPARLRAGGRTFGRAALNRKVTIHITNLAPTVTSEDLNELLEEYAIESAVVNYDEIGESTGSADVVTDRASAEEITANLCGVAIDGRTMRMFVIDETLGTAQSRPFNIKQRLSFKSVPRSRGINKGTERSVFKAGRGRIVKSRGRGSWKGGSGHKEGDKRRKMTEAELDRELDEYMKKGANAHMETWMGHLIKRVTFGEYSNHTMY</sequence>
<organism evidence="4 5">
    <name type="scientific">Toxocara canis</name>
    <name type="common">Canine roundworm</name>
    <dbReference type="NCBI Taxonomy" id="6265"/>
    <lineage>
        <taxon>Eukaryota</taxon>
        <taxon>Metazoa</taxon>
        <taxon>Ecdysozoa</taxon>
        <taxon>Nematoda</taxon>
        <taxon>Chromadorea</taxon>
        <taxon>Rhabditida</taxon>
        <taxon>Spirurina</taxon>
        <taxon>Ascaridomorpha</taxon>
        <taxon>Ascaridoidea</taxon>
        <taxon>Toxocaridae</taxon>
        <taxon>Toxocara</taxon>
    </lineage>
</organism>
<proteinExistence type="predicted"/>
<evidence type="ECO:0000259" key="3">
    <source>
        <dbReference type="SMART" id="SM00360"/>
    </source>
</evidence>
<protein>
    <submittedName>
        <fullName evidence="4">THO complex subunit 4-B</fullName>
    </submittedName>
</protein>
<dbReference type="InterPro" id="IPR012677">
    <property type="entry name" value="Nucleotide-bd_a/b_plait_sf"/>
</dbReference>
<dbReference type="OMA" id="GFEEMYG"/>
<evidence type="ECO:0000256" key="1">
    <source>
        <dbReference type="ARBA" id="ARBA00022884"/>
    </source>
</evidence>
<dbReference type="PANTHER" id="PTHR19965">
    <property type="entry name" value="RNA AND EXPORT FACTOR BINDING PROTEIN"/>
    <property type="match status" value="1"/>
</dbReference>
<name>A0A0B2UVY6_TOXCA</name>
<dbReference type="Gene3D" id="3.30.70.330">
    <property type="match status" value="1"/>
</dbReference>
<dbReference type="SUPFAM" id="SSF54928">
    <property type="entry name" value="RNA-binding domain, RBD"/>
    <property type="match status" value="1"/>
</dbReference>
<dbReference type="InterPro" id="IPR051229">
    <property type="entry name" value="ALYREF_mRNA_export"/>
</dbReference>
<keyword evidence="5" id="KW-1185">Reference proteome</keyword>